<protein>
    <submittedName>
        <fullName evidence="1">Uncharacterized protein</fullName>
    </submittedName>
</protein>
<gene>
    <name evidence="1" type="ORF">GX618_03485</name>
</gene>
<name>A0A847EUG3_9BACT</name>
<proteinExistence type="predicted"/>
<evidence type="ECO:0000313" key="1">
    <source>
        <dbReference type="EMBL" id="NLE31306.1"/>
    </source>
</evidence>
<dbReference type="EMBL" id="JAAZAL010000121">
    <property type="protein sequence ID" value="NLE31306.1"/>
    <property type="molecule type" value="Genomic_DNA"/>
</dbReference>
<dbReference type="AlphaFoldDB" id="A0A847EUG3"/>
<organism evidence="1 2">
    <name type="scientific">Candidatus Dojkabacteria bacterium</name>
    <dbReference type="NCBI Taxonomy" id="2099670"/>
    <lineage>
        <taxon>Bacteria</taxon>
        <taxon>Candidatus Dojkabacteria</taxon>
    </lineage>
</organism>
<dbReference type="Proteomes" id="UP000554004">
    <property type="component" value="Unassembled WGS sequence"/>
</dbReference>
<reference evidence="1 2" key="1">
    <citation type="journal article" date="2020" name="Biotechnol. Biofuels">
        <title>New insights from the biogas microbiome by comprehensive genome-resolved metagenomics of nearly 1600 species originating from multiple anaerobic digesters.</title>
        <authorList>
            <person name="Campanaro S."/>
            <person name="Treu L."/>
            <person name="Rodriguez-R L.M."/>
            <person name="Kovalovszki A."/>
            <person name="Ziels R.M."/>
            <person name="Maus I."/>
            <person name="Zhu X."/>
            <person name="Kougias P.G."/>
            <person name="Basile A."/>
            <person name="Luo G."/>
            <person name="Schluter A."/>
            <person name="Konstantinidis K.T."/>
            <person name="Angelidaki I."/>
        </authorList>
    </citation>
    <scope>NUCLEOTIDE SEQUENCE [LARGE SCALE GENOMIC DNA]</scope>
    <source>
        <strain evidence="1">AS06rmzACSIP_421</strain>
    </source>
</reference>
<sequence>MFKCKKCLKIGKKCEDCKNYEIKKSIEDEILKSYLSQLPEDQMKIVIEDILEKEGLEPI</sequence>
<accession>A0A847EUG3</accession>
<comment type="caution">
    <text evidence="1">The sequence shown here is derived from an EMBL/GenBank/DDBJ whole genome shotgun (WGS) entry which is preliminary data.</text>
</comment>
<evidence type="ECO:0000313" key="2">
    <source>
        <dbReference type="Proteomes" id="UP000554004"/>
    </source>
</evidence>